<dbReference type="HOGENOM" id="CLU_1134048_0_0_1"/>
<evidence type="ECO:0000313" key="2">
    <source>
        <dbReference type="EMBL" id="EFP84947.1"/>
    </source>
</evidence>
<sequence>MMEVPKTKLLSDPYFLRRRSSPSRQELKAGYIDYRRSPPLARPLGSTETQEKARQKRQGQEILEIAQTRTGLAGMDCLIYKGAGTIQGAKSPKVIPELAQQIKKFFTNKSTENLSIKASLPPATYIKLEGPGEPRRGAIIQLGGYEPVDWIADFSGRENYCMGDTDKVYLFASFPCAPKRAKPREIRSTGRTSNAEWSADGRRDMNGVGEAERAWMLAQAFNWALGDLDSTIPVSGSNKQAKVGF</sequence>
<reference key="1">
    <citation type="submission" date="2007-01" db="EMBL/GenBank/DDBJ databases">
        <title>The Genome Sequence of Puccinia graminis f. sp. tritici Strain CRL 75-36-700-3.</title>
        <authorList>
            <consortium name="The Broad Institute Genome Sequencing Platform"/>
            <person name="Birren B."/>
            <person name="Lander E."/>
            <person name="Galagan J."/>
            <person name="Nusbaum C."/>
            <person name="Devon K."/>
            <person name="Cuomo C."/>
            <person name="Jaffe D."/>
            <person name="Butler J."/>
            <person name="Alvarez P."/>
            <person name="Gnerre S."/>
            <person name="Grabherr M."/>
            <person name="Mauceli E."/>
            <person name="Brockman W."/>
            <person name="Young S."/>
            <person name="LaButti K."/>
            <person name="Sykes S."/>
            <person name="DeCaprio D."/>
            <person name="Crawford M."/>
            <person name="Koehrsen M."/>
            <person name="Engels R."/>
            <person name="Montgomery P."/>
            <person name="Pearson M."/>
            <person name="Howarth C."/>
            <person name="Larson L."/>
            <person name="White J."/>
            <person name="Zeng Q."/>
            <person name="Kodira C."/>
            <person name="Yandava C."/>
            <person name="Alvarado L."/>
            <person name="O'Leary S."/>
            <person name="Szabo L."/>
            <person name="Dean R."/>
            <person name="Schein J."/>
        </authorList>
    </citation>
    <scope>NUCLEOTIDE SEQUENCE</scope>
    <source>
        <strain>CRL 75-36-700-3</strain>
    </source>
</reference>
<dbReference type="RefSeq" id="XP_003329366.1">
    <property type="nucleotide sequence ID" value="XM_003329318.1"/>
</dbReference>
<proteinExistence type="predicted"/>
<dbReference type="InParanoid" id="E3KKX2"/>
<dbReference type="KEGG" id="pgr:PGTG_10418"/>
<name>E3KKX2_PUCGT</name>
<protein>
    <submittedName>
        <fullName evidence="2">Uncharacterized protein</fullName>
    </submittedName>
</protein>
<feature type="region of interest" description="Disordered" evidence="1">
    <location>
        <begin position="182"/>
        <end position="204"/>
    </location>
</feature>
<evidence type="ECO:0000313" key="3">
    <source>
        <dbReference type="Proteomes" id="UP000008783"/>
    </source>
</evidence>
<dbReference type="EMBL" id="DS178292">
    <property type="protein sequence ID" value="EFP84947.1"/>
    <property type="molecule type" value="Genomic_DNA"/>
</dbReference>
<dbReference type="VEuPathDB" id="FungiDB:PGTG_10418"/>
<organism evidence="2 3">
    <name type="scientific">Puccinia graminis f. sp. tritici (strain CRL 75-36-700-3 / race SCCL)</name>
    <name type="common">Black stem rust fungus</name>
    <dbReference type="NCBI Taxonomy" id="418459"/>
    <lineage>
        <taxon>Eukaryota</taxon>
        <taxon>Fungi</taxon>
        <taxon>Dikarya</taxon>
        <taxon>Basidiomycota</taxon>
        <taxon>Pucciniomycotina</taxon>
        <taxon>Pucciniomycetes</taxon>
        <taxon>Pucciniales</taxon>
        <taxon>Pucciniaceae</taxon>
        <taxon>Puccinia</taxon>
    </lineage>
</organism>
<feature type="region of interest" description="Disordered" evidence="1">
    <location>
        <begin position="21"/>
        <end position="59"/>
    </location>
</feature>
<reference evidence="3" key="2">
    <citation type="journal article" date="2011" name="Proc. Natl. Acad. Sci. U.S.A.">
        <title>Obligate biotrophy features unraveled by the genomic analysis of rust fungi.</title>
        <authorList>
            <person name="Duplessis S."/>
            <person name="Cuomo C.A."/>
            <person name="Lin Y.-C."/>
            <person name="Aerts A."/>
            <person name="Tisserant E."/>
            <person name="Veneault-Fourrey C."/>
            <person name="Joly D.L."/>
            <person name="Hacquard S."/>
            <person name="Amselem J."/>
            <person name="Cantarel B.L."/>
            <person name="Chiu R."/>
            <person name="Coutinho P.M."/>
            <person name="Feau N."/>
            <person name="Field M."/>
            <person name="Frey P."/>
            <person name="Gelhaye E."/>
            <person name="Goldberg J."/>
            <person name="Grabherr M.G."/>
            <person name="Kodira C.D."/>
            <person name="Kohler A."/>
            <person name="Kuees U."/>
            <person name="Lindquist E.A."/>
            <person name="Lucas S.M."/>
            <person name="Mago R."/>
            <person name="Mauceli E."/>
            <person name="Morin E."/>
            <person name="Murat C."/>
            <person name="Pangilinan J.L."/>
            <person name="Park R."/>
            <person name="Pearson M."/>
            <person name="Quesneville H."/>
            <person name="Rouhier N."/>
            <person name="Sakthikumar S."/>
            <person name="Salamov A.A."/>
            <person name="Schmutz J."/>
            <person name="Selles B."/>
            <person name="Shapiro H."/>
            <person name="Tanguay P."/>
            <person name="Tuskan G.A."/>
            <person name="Henrissat B."/>
            <person name="Van de Peer Y."/>
            <person name="Rouze P."/>
            <person name="Ellis J.G."/>
            <person name="Dodds P.N."/>
            <person name="Schein J.E."/>
            <person name="Zhong S."/>
            <person name="Hamelin R.C."/>
            <person name="Grigoriev I.V."/>
            <person name="Szabo L.J."/>
            <person name="Martin F."/>
        </authorList>
    </citation>
    <scope>NUCLEOTIDE SEQUENCE [LARGE SCALE GENOMIC DNA]</scope>
    <source>
        <strain evidence="3">CRL 75-36-700-3 / race SCCL</strain>
    </source>
</reference>
<evidence type="ECO:0000256" key="1">
    <source>
        <dbReference type="SAM" id="MobiDB-lite"/>
    </source>
</evidence>
<keyword evidence="3" id="KW-1185">Reference proteome</keyword>
<dbReference type="GeneID" id="10526922"/>
<accession>E3KKX2</accession>
<dbReference type="AlphaFoldDB" id="E3KKX2"/>
<dbReference type="Proteomes" id="UP000008783">
    <property type="component" value="Unassembled WGS sequence"/>
</dbReference>
<gene>
    <name evidence="2" type="ORF">PGTG_10418</name>
</gene>